<keyword evidence="6" id="KW-1185">Reference proteome</keyword>
<feature type="domain" description="Ig-like" evidence="5">
    <location>
        <begin position="1"/>
        <end position="68"/>
    </location>
</feature>
<keyword evidence="4" id="KW-0472">Membrane</keyword>
<dbReference type="InterPro" id="IPR036179">
    <property type="entry name" value="Ig-like_dom_sf"/>
</dbReference>
<feature type="compositionally biased region" description="Polar residues" evidence="3">
    <location>
        <begin position="86"/>
        <end position="96"/>
    </location>
</feature>
<dbReference type="InterPro" id="IPR013783">
    <property type="entry name" value="Ig-like_fold"/>
</dbReference>
<dbReference type="InterPro" id="IPR007110">
    <property type="entry name" value="Ig-like_dom"/>
</dbReference>
<dbReference type="RefSeq" id="XP_031747031.1">
    <property type="nucleotide sequence ID" value="XM_031891171.1"/>
</dbReference>
<dbReference type="OrthoDB" id="10012075at2759"/>
<dbReference type="AlphaFoldDB" id="A0A8J1IRB8"/>
<dbReference type="PANTHER" id="PTHR11481:SF64">
    <property type="entry name" value="FC RECEPTOR-LIKE PROTEIN 4"/>
    <property type="match status" value="1"/>
</dbReference>
<protein>
    <submittedName>
        <fullName evidence="7">Fc receptor-like A</fullName>
    </submittedName>
</protein>
<sequence>MTITCDAEPRRSTTVLQFAFYRNGRNVQGFSLSNQYGVPSAQLEDSGNYICEVQTQSGRRRRRSNVITIQIRGDRGQENSMRDVEQSGTSPGGTQRRTLENTLRLILAAVIFIVILCLLFYHIKTVDRGTFMDPEAPLPATPVGPLHLPPTLDYHFAPSAP</sequence>
<proteinExistence type="predicted"/>
<evidence type="ECO:0000259" key="5">
    <source>
        <dbReference type="PROSITE" id="PS50835"/>
    </source>
</evidence>
<evidence type="ECO:0000256" key="4">
    <source>
        <dbReference type="SAM" id="Phobius"/>
    </source>
</evidence>
<evidence type="ECO:0000313" key="6">
    <source>
        <dbReference type="Proteomes" id="UP000008143"/>
    </source>
</evidence>
<dbReference type="AGR" id="Xenbase:XB-GENE-29091795"/>
<accession>A0A8J1IRB8</accession>
<dbReference type="PANTHER" id="PTHR11481">
    <property type="entry name" value="IMMUNOGLOBULIN FC RECEPTOR"/>
    <property type="match status" value="1"/>
</dbReference>
<keyword evidence="2" id="KW-1015">Disulfide bond</keyword>
<evidence type="ECO:0000256" key="2">
    <source>
        <dbReference type="ARBA" id="ARBA00023157"/>
    </source>
</evidence>
<feature type="transmembrane region" description="Helical" evidence="4">
    <location>
        <begin position="105"/>
        <end position="123"/>
    </location>
</feature>
<feature type="compositionally biased region" description="Basic and acidic residues" evidence="3">
    <location>
        <begin position="72"/>
        <end position="85"/>
    </location>
</feature>
<dbReference type="KEGG" id="xtr:116406654"/>
<dbReference type="InterPro" id="IPR050488">
    <property type="entry name" value="Ig_Fc_receptor"/>
</dbReference>
<keyword evidence="1" id="KW-0732">Signal</keyword>
<dbReference type="Gene3D" id="2.60.40.10">
    <property type="entry name" value="Immunoglobulins"/>
    <property type="match status" value="1"/>
</dbReference>
<gene>
    <name evidence="7 8" type="primary">LOC116406654</name>
</gene>
<dbReference type="Xenbase" id="XB-GENE-29091795">
    <property type="gene designation" value="LOC116406654"/>
</dbReference>
<keyword evidence="4" id="KW-1133">Transmembrane helix</keyword>
<reference evidence="7" key="1">
    <citation type="submission" date="2025-08" db="UniProtKB">
        <authorList>
            <consortium name="RefSeq"/>
        </authorList>
    </citation>
    <scope>IDENTIFICATION</scope>
    <source>
        <strain evidence="7">Nigerian</strain>
        <tissue evidence="7">Liver and blood</tissue>
    </source>
</reference>
<evidence type="ECO:0000256" key="3">
    <source>
        <dbReference type="SAM" id="MobiDB-lite"/>
    </source>
</evidence>
<name>A0A8J1IRB8_XENTR</name>
<evidence type="ECO:0000313" key="8">
    <source>
        <dbReference type="Xenbase" id="XB-GENE-29091795"/>
    </source>
</evidence>
<evidence type="ECO:0000256" key="1">
    <source>
        <dbReference type="ARBA" id="ARBA00022729"/>
    </source>
</evidence>
<dbReference type="PROSITE" id="PS50835">
    <property type="entry name" value="IG_LIKE"/>
    <property type="match status" value="1"/>
</dbReference>
<evidence type="ECO:0000313" key="7">
    <source>
        <dbReference type="RefSeq" id="XP_031747031.1"/>
    </source>
</evidence>
<dbReference type="GeneID" id="116406654"/>
<keyword evidence="4" id="KW-0812">Transmembrane</keyword>
<organism evidence="6 7">
    <name type="scientific">Xenopus tropicalis</name>
    <name type="common">Western clawed frog</name>
    <name type="synonym">Silurana tropicalis</name>
    <dbReference type="NCBI Taxonomy" id="8364"/>
    <lineage>
        <taxon>Eukaryota</taxon>
        <taxon>Metazoa</taxon>
        <taxon>Chordata</taxon>
        <taxon>Craniata</taxon>
        <taxon>Vertebrata</taxon>
        <taxon>Euteleostomi</taxon>
        <taxon>Amphibia</taxon>
        <taxon>Batrachia</taxon>
        <taxon>Anura</taxon>
        <taxon>Pipoidea</taxon>
        <taxon>Pipidae</taxon>
        <taxon>Xenopodinae</taxon>
        <taxon>Xenopus</taxon>
        <taxon>Silurana</taxon>
    </lineage>
</organism>
<dbReference type="SUPFAM" id="SSF48726">
    <property type="entry name" value="Immunoglobulin"/>
    <property type="match status" value="1"/>
</dbReference>
<feature type="region of interest" description="Disordered" evidence="3">
    <location>
        <begin position="72"/>
        <end position="96"/>
    </location>
</feature>
<dbReference type="Proteomes" id="UP000008143">
    <property type="component" value="Chromosome 8"/>
</dbReference>